<keyword evidence="2" id="KW-0813">Transport</keyword>
<dbReference type="InterPro" id="IPR037257">
    <property type="entry name" value="T2SS_E_N_sf"/>
</dbReference>
<dbReference type="GO" id="GO:0005524">
    <property type="term" value="F:ATP binding"/>
    <property type="evidence" value="ECO:0007669"/>
    <property type="project" value="UniProtKB-KW"/>
</dbReference>
<organism evidence="10 11">
    <name type="scientific">Orenia marismortui</name>
    <dbReference type="NCBI Taxonomy" id="46469"/>
    <lineage>
        <taxon>Bacteria</taxon>
        <taxon>Bacillati</taxon>
        <taxon>Bacillota</taxon>
        <taxon>Clostridia</taxon>
        <taxon>Halanaerobiales</taxon>
        <taxon>Halobacteroidaceae</taxon>
        <taxon>Orenia</taxon>
    </lineage>
</organism>
<evidence type="ECO:0000256" key="6">
    <source>
        <dbReference type="ARBA" id="ARBA00022967"/>
    </source>
</evidence>
<dbReference type="PANTHER" id="PTHR30258:SF1">
    <property type="entry name" value="PROTEIN TRANSPORT PROTEIN HOFB HOMOLOG"/>
    <property type="match status" value="1"/>
</dbReference>
<evidence type="ECO:0000313" key="11">
    <source>
        <dbReference type="Proteomes" id="UP000295832"/>
    </source>
</evidence>
<dbReference type="PANTHER" id="PTHR30258">
    <property type="entry name" value="TYPE II SECRETION SYSTEM PROTEIN GSPE-RELATED"/>
    <property type="match status" value="1"/>
</dbReference>
<dbReference type="Gene3D" id="3.30.300.160">
    <property type="entry name" value="Type II secretion system, protein E, N-terminal domain"/>
    <property type="match status" value="1"/>
</dbReference>
<evidence type="ECO:0000256" key="5">
    <source>
        <dbReference type="ARBA" id="ARBA00022927"/>
    </source>
</evidence>
<sequence>MIKKKRLGDILVDADFITESDLQKALKIQRGSDQRLGSILQELELVTEQDLVEALEFQLGIPQVDLEKFIIESDVISMIPPALAHRHHAIPIKKKGNILTVAMEDPLDVLAIDDIRLKTHCEVVPVIATKTEIKLALERYFSNNEILNEFLEDMVEVKDSNEESEEVQVDALREMVDDAPIVRLVNNIIADGVKLRASDIHIEPHEDDIKVRYRIDGILHTEMNIPKNVQAALVSRIKIMSDLDIAERRIPQDGRIQMIINGKEIDLRVSTLPTVKGEKVVMRILDKSNLMLNLDDLGFLPEHLETFKQMISHPHGMILITGPTGSGKTTTLYSALSSLDNEKENIITVENPVEYRLDGINQVQTNDKAGLTFASALRSILRQDPDIVLIGEIRDRETAEIGINAALTGHLVLSTLHTNEAAGALSRMIDMGVEPFLVSSSIVGVVAQRLVRRICPDCKVKSREKLIDKDLEKYLGEGNYTIDFYHGRGCRRCNDTGYRGRAAVHEILEIDNELKRMIVKGASTSDIAEMAIEKGMITLEASGLEKVNSGVTTLEEVMRVTRVQLGKPEFVE</sequence>
<evidence type="ECO:0000256" key="3">
    <source>
        <dbReference type="ARBA" id="ARBA00022741"/>
    </source>
</evidence>
<dbReference type="EMBL" id="SOEG01000004">
    <property type="protein sequence ID" value="TDX53038.1"/>
    <property type="molecule type" value="Genomic_DNA"/>
</dbReference>
<comment type="caution">
    <text evidence="10">The sequence shown here is derived from an EMBL/GenBank/DDBJ whole genome shotgun (WGS) entry which is preliminary data.</text>
</comment>
<evidence type="ECO:0000256" key="8">
    <source>
        <dbReference type="ARBA" id="ARBA00034006"/>
    </source>
</evidence>
<dbReference type="GO" id="GO:0005886">
    <property type="term" value="C:plasma membrane"/>
    <property type="evidence" value="ECO:0007669"/>
    <property type="project" value="TreeGrafter"/>
</dbReference>
<feature type="domain" description="Bacterial type II secretion system protein E" evidence="9">
    <location>
        <begin position="381"/>
        <end position="395"/>
    </location>
</feature>
<dbReference type="InterPro" id="IPR001482">
    <property type="entry name" value="T2SS/T4SS_dom"/>
</dbReference>
<evidence type="ECO:0000256" key="7">
    <source>
        <dbReference type="ARBA" id="ARBA00024382"/>
    </source>
</evidence>
<dbReference type="STRING" id="926561.GCA_000379025_00499"/>
<dbReference type="InterPro" id="IPR013369">
    <property type="entry name" value="T2SS_GspE"/>
</dbReference>
<dbReference type="FunFam" id="3.40.50.300:FF:000398">
    <property type="entry name" value="Type IV pilus assembly ATPase PilB"/>
    <property type="match status" value="1"/>
</dbReference>
<protein>
    <recommendedName>
        <fullName evidence="7">protein-secreting ATPase</fullName>
        <ecNumber evidence="7">7.4.2.8</ecNumber>
    </recommendedName>
</protein>
<dbReference type="SUPFAM" id="SSF52540">
    <property type="entry name" value="P-loop containing nucleoside triphosphate hydrolases"/>
    <property type="match status" value="1"/>
</dbReference>
<comment type="catalytic activity">
    <reaction evidence="8">
        <text>ATP + H2O + cellular proteinSide 1 = ADP + phosphate + cellular proteinSide 2.</text>
        <dbReference type="EC" id="7.4.2.8"/>
    </reaction>
</comment>
<evidence type="ECO:0000259" key="9">
    <source>
        <dbReference type="PROSITE" id="PS00662"/>
    </source>
</evidence>
<dbReference type="GO" id="GO:0016887">
    <property type="term" value="F:ATP hydrolysis activity"/>
    <property type="evidence" value="ECO:0007669"/>
    <property type="project" value="TreeGrafter"/>
</dbReference>
<keyword evidence="4" id="KW-0067">ATP-binding</keyword>
<dbReference type="GO" id="GO:0008564">
    <property type="term" value="F:protein-exporting ATPase activity"/>
    <property type="evidence" value="ECO:0007669"/>
    <property type="project" value="UniProtKB-EC"/>
</dbReference>
<keyword evidence="3" id="KW-0547">Nucleotide-binding</keyword>
<dbReference type="NCBIfam" id="TIGR02533">
    <property type="entry name" value="type_II_gspE"/>
    <property type="match status" value="1"/>
</dbReference>
<evidence type="ECO:0000313" key="10">
    <source>
        <dbReference type="EMBL" id="TDX53038.1"/>
    </source>
</evidence>
<name>A0A4R8H0V3_9FIRM</name>
<keyword evidence="11" id="KW-1185">Reference proteome</keyword>
<dbReference type="AlphaFoldDB" id="A0A4R8H0V3"/>
<proteinExistence type="inferred from homology"/>
<dbReference type="CDD" id="cd01129">
    <property type="entry name" value="PulE-GspE-like"/>
    <property type="match status" value="1"/>
</dbReference>
<dbReference type="FunFam" id="3.30.300.160:FF:000002">
    <property type="entry name" value="Type II secretion system protein E"/>
    <property type="match status" value="1"/>
</dbReference>
<dbReference type="FunFam" id="3.30.450.90:FF:000001">
    <property type="entry name" value="Type II secretion system ATPase GspE"/>
    <property type="match status" value="1"/>
</dbReference>
<dbReference type="Pfam" id="PF05157">
    <property type="entry name" value="MshEN"/>
    <property type="match status" value="1"/>
</dbReference>
<dbReference type="RefSeq" id="WP_134115304.1">
    <property type="nucleotide sequence ID" value="NZ_SOEG01000004.1"/>
</dbReference>
<dbReference type="Gene3D" id="3.40.50.300">
    <property type="entry name" value="P-loop containing nucleotide triphosphate hydrolases"/>
    <property type="match status" value="1"/>
</dbReference>
<accession>A0A4R8H0V3</accession>
<keyword evidence="5" id="KW-0653">Protein transport</keyword>
<dbReference type="Gene3D" id="1.10.40.70">
    <property type="match status" value="1"/>
</dbReference>
<gene>
    <name evidence="10" type="ORF">C7959_104168</name>
</gene>
<dbReference type="InterPro" id="IPR007831">
    <property type="entry name" value="T2SS_GspE_N"/>
</dbReference>
<keyword evidence="6" id="KW-1278">Translocase</keyword>
<dbReference type="EC" id="7.4.2.8" evidence="7"/>
<dbReference type="Pfam" id="PF00437">
    <property type="entry name" value="T2SSE"/>
    <property type="match status" value="1"/>
</dbReference>
<dbReference type="SUPFAM" id="SSF160246">
    <property type="entry name" value="EspE N-terminal domain-like"/>
    <property type="match status" value="1"/>
</dbReference>
<evidence type="ECO:0000256" key="2">
    <source>
        <dbReference type="ARBA" id="ARBA00022448"/>
    </source>
</evidence>
<dbReference type="SMART" id="SM00382">
    <property type="entry name" value="AAA"/>
    <property type="match status" value="1"/>
</dbReference>
<dbReference type="Gene3D" id="3.30.450.90">
    <property type="match status" value="1"/>
</dbReference>
<evidence type="ECO:0000256" key="4">
    <source>
        <dbReference type="ARBA" id="ARBA00022840"/>
    </source>
</evidence>
<dbReference type="Proteomes" id="UP000295832">
    <property type="component" value="Unassembled WGS sequence"/>
</dbReference>
<evidence type="ECO:0000256" key="1">
    <source>
        <dbReference type="ARBA" id="ARBA00006611"/>
    </source>
</evidence>
<dbReference type="InterPro" id="IPR027417">
    <property type="entry name" value="P-loop_NTPase"/>
</dbReference>
<dbReference type="GO" id="GO:0015627">
    <property type="term" value="C:type II protein secretion system complex"/>
    <property type="evidence" value="ECO:0007669"/>
    <property type="project" value="InterPro"/>
</dbReference>
<comment type="similarity">
    <text evidence="1">Belongs to the GSP E family.</text>
</comment>
<dbReference type="InterPro" id="IPR003593">
    <property type="entry name" value="AAA+_ATPase"/>
</dbReference>
<reference evidence="10 11" key="1">
    <citation type="submission" date="2019-03" db="EMBL/GenBank/DDBJ databases">
        <title>Subsurface microbial communities from deep shales in Ohio and West Virginia, USA.</title>
        <authorList>
            <person name="Wrighton K."/>
        </authorList>
    </citation>
    <scope>NUCLEOTIDE SEQUENCE [LARGE SCALE GENOMIC DNA]</scope>
    <source>
        <strain evidence="10 11">MSL 6dP</strain>
    </source>
</reference>
<dbReference type="GO" id="GO:0015628">
    <property type="term" value="P:protein secretion by the type II secretion system"/>
    <property type="evidence" value="ECO:0007669"/>
    <property type="project" value="InterPro"/>
</dbReference>
<dbReference type="PROSITE" id="PS00662">
    <property type="entry name" value="T2SP_E"/>
    <property type="match status" value="1"/>
</dbReference>